<comment type="caution">
    <text evidence="2">The sequence shown here is derived from an EMBL/GenBank/DDBJ whole genome shotgun (WGS) entry which is preliminary data.</text>
</comment>
<name>A0AAD9U1I7_9ROSI</name>
<reference evidence="2" key="1">
    <citation type="journal article" date="2023" name="Plant J.">
        <title>Genome sequences and population genomics provide insights into the demographic history, inbreeding, and mutation load of two 'living fossil' tree species of Dipteronia.</title>
        <authorList>
            <person name="Feng Y."/>
            <person name="Comes H.P."/>
            <person name="Chen J."/>
            <person name="Zhu S."/>
            <person name="Lu R."/>
            <person name="Zhang X."/>
            <person name="Li P."/>
            <person name="Qiu J."/>
            <person name="Olsen K.M."/>
            <person name="Qiu Y."/>
        </authorList>
    </citation>
    <scope>NUCLEOTIDE SEQUENCE</scope>
    <source>
        <strain evidence="2">KIB01</strain>
    </source>
</reference>
<sequence length="78" mass="8905">MALRDEAVVKNKCTGEVASRIFVCSNEGFRLKDKRDSLTKHPKVETRTGCDARMSIKLNRFGNKFIVNNLRKCTTMLL</sequence>
<dbReference type="InterPro" id="IPR004330">
    <property type="entry name" value="FAR1_DNA_bnd_dom"/>
</dbReference>
<dbReference type="PANTHER" id="PTHR46328:SF34">
    <property type="entry name" value="PROTEIN FAR1-RELATED SEQUENCE 5-LIKE"/>
    <property type="match status" value="1"/>
</dbReference>
<dbReference type="AlphaFoldDB" id="A0AAD9U1I7"/>
<evidence type="ECO:0000313" key="3">
    <source>
        <dbReference type="Proteomes" id="UP001280121"/>
    </source>
</evidence>
<evidence type="ECO:0000259" key="1">
    <source>
        <dbReference type="Pfam" id="PF03101"/>
    </source>
</evidence>
<feature type="domain" description="FAR1" evidence="1">
    <location>
        <begin position="5"/>
        <end position="71"/>
    </location>
</feature>
<organism evidence="2 3">
    <name type="scientific">Dipteronia dyeriana</name>
    <dbReference type="NCBI Taxonomy" id="168575"/>
    <lineage>
        <taxon>Eukaryota</taxon>
        <taxon>Viridiplantae</taxon>
        <taxon>Streptophyta</taxon>
        <taxon>Embryophyta</taxon>
        <taxon>Tracheophyta</taxon>
        <taxon>Spermatophyta</taxon>
        <taxon>Magnoliopsida</taxon>
        <taxon>eudicotyledons</taxon>
        <taxon>Gunneridae</taxon>
        <taxon>Pentapetalae</taxon>
        <taxon>rosids</taxon>
        <taxon>malvids</taxon>
        <taxon>Sapindales</taxon>
        <taxon>Sapindaceae</taxon>
        <taxon>Hippocastanoideae</taxon>
        <taxon>Acereae</taxon>
        <taxon>Dipteronia</taxon>
    </lineage>
</organism>
<accession>A0AAD9U1I7</accession>
<keyword evidence="3" id="KW-1185">Reference proteome</keyword>
<dbReference type="Pfam" id="PF03101">
    <property type="entry name" value="FAR1"/>
    <property type="match status" value="1"/>
</dbReference>
<dbReference type="Proteomes" id="UP001280121">
    <property type="component" value="Unassembled WGS sequence"/>
</dbReference>
<gene>
    <name evidence="2" type="ORF">Ddye_020951</name>
</gene>
<dbReference type="EMBL" id="JANJYI010000006">
    <property type="protein sequence ID" value="KAK2645756.1"/>
    <property type="molecule type" value="Genomic_DNA"/>
</dbReference>
<protein>
    <recommendedName>
        <fullName evidence="1">FAR1 domain-containing protein</fullName>
    </recommendedName>
</protein>
<dbReference type="PANTHER" id="PTHR46328">
    <property type="entry name" value="FAR-RED IMPAIRED RESPONSIVE (FAR1) FAMILY PROTEIN-RELATED"/>
    <property type="match status" value="1"/>
</dbReference>
<evidence type="ECO:0000313" key="2">
    <source>
        <dbReference type="EMBL" id="KAK2645756.1"/>
    </source>
</evidence>
<proteinExistence type="predicted"/>